<reference evidence="2" key="1">
    <citation type="submission" date="2018-05" db="EMBL/GenBank/DDBJ databases">
        <title>Luteimonas pekinense sp. nov., isolated from human Meibomian gland secretions, Beijing, China.</title>
        <authorList>
            <person name="Wen T."/>
            <person name="Bai H."/>
            <person name="Lv H."/>
        </authorList>
    </citation>
    <scope>NUCLEOTIDE SEQUENCE [LARGE SCALE GENOMIC DNA]</scope>
    <source>
        <strain evidence="2">83-4</strain>
    </source>
</reference>
<proteinExistence type="predicted"/>
<evidence type="ECO:0000313" key="1">
    <source>
        <dbReference type="EMBL" id="AXA85285.1"/>
    </source>
</evidence>
<accession>A0A344J8C5</accession>
<gene>
    <name evidence="1" type="ORF">DCD74_11920</name>
</gene>
<evidence type="ECO:0000313" key="2">
    <source>
        <dbReference type="Proteomes" id="UP000251842"/>
    </source>
</evidence>
<dbReference type="EMBL" id="CP029556">
    <property type="protein sequence ID" value="AXA85285.1"/>
    <property type="molecule type" value="Genomic_DNA"/>
</dbReference>
<sequence length="62" mass="7070">MAGIATAAMALPIPLRIRQKAKSRRRAVRGMVTGYDTALSCLVNEALEWDRLERSCRRARRR</sequence>
<organism evidence="1 2">
    <name type="scientific">Solilutibacter oculi</name>
    <dbReference type="NCBI Taxonomy" id="2698682"/>
    <lineage>
        <taxon>Bacteria</taxon>
        <taxon>Pseudomonadati</taxon>
        <taxon>Pseudomonadota</taxon>
        <taxon>Gammaproteobacteria</taxon>
        <taxon>Lysobacterales</taxon>
        <taxon>Lysobacteraceae</taxon>
        <taxon>Solilutibacter</taxon>
    </lineage>
</organism>
<name>A0A344J8C5_9GAMM</name>
<protein>
    <submittedName>
        <fullName evidence="1">Uncharacterized protein</fullName>
    </submittedName>
</protein>
<dbReference type="KEGG" id="lue:DCD74_11920"/>
<dbReference type="AlphaFoldDB" id="A0A344J8C5"/>
<keyword evidence="2" id="KW-1185">Reference proteome</keyword>
<dbReference type="Proteomes" id="UP000251842">
    <property type="component" value="Chromosome"/>
</dbReference>